<evidence type="ECO:0000313" key="3">
    <source>
        <dbReference type="Proteomes" id="UP000231056"/>
    </source>
</evidence>
<reference evidence="2 3" key="1">
    <citation type="submission" date="2017-09" db="EMBL/GenBank/DDBJ databases">
        <title>Depth-based differentiation of microbial function through sediment-hosted aquifers and enrichment of novel symbionts in the deep terrestrial subsurface.</title>
        <authorList>
            <person name="Probst A.J."/>
            <person name="Ladd B."/>
            <person name="Jarett J.K."/>
            <person name="Geller-Mcgrath D.E."/>
            <person name="Sieber C.M."/>
            <person name="Emerson J.B."/>
            <person name="Anantharaman K."/>
            <person name="Thomas B.C."/>
            <person name="Malmstrom R."/>
            <person name="Stieglmeier M."/>
            <person name="Klingl A."/>
            <person name="Woyke T."/>
            <person name="Ryan C.M."/>
            <person name="Banfield J.F."/>
        </authorList>
    </citation>
    <scope>NUCLEOTIDE SEQUENCE [LARGE SCALE GENOMIC DNA]</scope>
    <source>
        <strain evidence="2">CG11_big_fil_rev_8_21_14_0_20_36_8</strain>
    </source>
</reference>
<comment type="caution">
    <text evidence="2">The sequence shown here is derived from an EMBL/GenBank/DDBJ whole genome shotgun (WGS) entry which is preliminary data.</text>
</comment>
<evidence type="ECO:0000256" key="1">
    <source>
        <dbReference type="SAM" id="Phobius"/>
    </source>
</evidence>
<organism evidence="2 3">
    <name type="scientific">Candidatus Roizmanbacteria bacterium CG11_big_fil_rev_8_21_14_0_20_36_8</name>
    <dbReference type="NCBI Taxonomy" id="1974856"/>
    <lineage>
        <taxon>Bacteria</taxon>
        <taxon>Candidatus Roizmaniibacteriota</taxon>
    </lineage>
</organism>
<keyword evidence="1" id="KW-0472">Membrane</keyword>
<feature type="transmembrane region" description="Helical" evidence="1">
    <location>
        <begin position="209"/>
        <end position="231"/>
    </location>
</feature>
<gene>
    <name evidence="2" type="ORF">COV58_02620</name>
</gene>
<feature type="transmembrane region" description="Helical" evidence="1">
    <location>
        <begin position="83"/>
        <end position="103"/>
    </location>
</feature>
<dbReference type="EMBL" id="PCVM01000060">
    <property type="protein sequence ID" value="PIQ73419.1"/>
    <property type="molecule type" value="Genomic_DNA"/>
</dbReference>
<keyword evidence="1" id="KW-1133">Transmembrane helix</keyword>
<evidence type="ECO:0000313" key="2">
    <source>
        <dbReference type="EMBL" id="PIQ73419.1"/>
    </source>
</evidence>
<feature type="transmembrane region" description="Helical" evidence="1">
    <location>
        <begin position="53"/>
        <end position="71"/>
    </location>
</feature>
<proteinExistence type="predicted"/>
<dbReference type="Proteomes" id="UP000231056">
    <property type="component" value="Unassembled WGS sequence"/>
</dbReference>
<protein>
    <submittedName>
        <fullName evidence="2">Uncharacterized protein</fullName>
    </submittedName>
</protein>
<accession>A0A2M6IU18</accession>
<feature type="transmembrane region" description="Helical" evidence="1">
    <location>
        <begin position="178"/>
        <end position="197"/>
    </location>
</feature>
<dbReference type="AlphaFoldDB" id="A0A2M6IU18"/>
<name>A0A2M6IU18_9BACT</name>
<keyword evidence="1" id="KW-0812">Transmembrane</keyword>
<feature type="transmembrane region" description="Helical" evidence="1">
    <location>
        <begin position="123"/>
        <end position="142"/>
    </location>
</feature>
<sequence>MKILKFINMLLKCKKDMKTKHQLELNTLIFFFMLGIGQLVPDTYFGNFMKLQQVLELLLFVPWSLSILWILKNIHHTIYRKIAVLFLTMFAVGYGMHTVANQLSSLPAERLLNDIIYFYDEILSHYIIWASYFGIIFFLIFFNNLKESIKEKDVLFTLVAISHGGLVALSCIEAQSVIILITYLLALGILPLLRKSFWRQLKISPIGNYYVISAITSVIILILWGIAFQGFPEPSTLGLIK</sequence>
<feature type="transmembrane region" description="Helical" evidence="1">
    <location>
        <begin position="154"/>
        <end position="172"/>
    </location>
</feature>
<feature type="transmembrane region" description="Helical" evidence="1">
    <location>
        <begin position="21"/>
        <end position="41"/>
    </location>
</feature>